<reference evidence="3 4" key="1">
    <citation type="journal article" date="2019" name="Int. J. Syst. Evol. Microbiol.">
        <title>The Global Catalogue of Microorganisms (GCM) 10K type strain sequencing project: providing services to taxonomists for standard genome sequencing and annotation.</title>
        <authorList>
            <consortium name="The Broad Institute Genomics Platform"/>
            <consortium name="The Broad Institute Genome Sequencing Center for Infectious Disease"/>
            <person name="Wu L."/>
            <person name="Ma J."/>
        </authorList>
    </citation>
    <scope>NUCLEOTIDE SEQUENCE [LARGE SCALE GENOMIC DNA]</scope>
    <source>
        <strain evidence="3 4">JCM 16021</strain>
    </source>
</reference>
<keyword evidence="1" id="KW-0472">Membrane</keyword>
<keyword evidence="3" id="KW-0808">Transferase</keyword>
<keyword evidence="3" id="KW-0012">Acyltransferase</keyword>
<dbReference type="InterPro" id="IPR002656">
    <property type="entry name" value="Acyl_transf_3_dom"/>
</dbReference>
<feature type="transmembrane region" description="Helical" evidence="1">
    <location>
        <begin position="76"/>
        <end position="102"/>
    </location>
</feature>
<keyword evidence="1" id="KW-1133">Transmembrane helix</keyword>
<feature type="transmembrane region" description="Helical" evidence="1">
    <location>
        <begin position="284"/>
        <end position="303"/>
    </location>
</feature>
<dbReference type="EMBL" id="BAAAQQ010000011">
    <property type="protein sequence ID" value="GAA2122865.1"/>
    <property type="molecule type" value="Genomic_DNA"/>
</dbReference>
<feature type="transmembrane region" description="Helical" evidence="1">
    <location>
        <begin position="157"/>
        <end position="178"/>
    </location>
</feature>
<dbReference type="Pfam" id="PF01757">
    <property type="entry name" value="Acyl_transf_3"/>
    <property type="match status" value="1"/>
</dbReference>
<accession>A0ABN2Y7B2</accession>
<feature type="transmembrane region" description="Helical" evidence="1">
    <location>
        <begin position="209"/>
        <end position="232"/>
    </location>
</feature>
<evidence type="ECO:0000259" key="2">
    <source>
        <dbReference type="Pfam" id="PF01757"/>
    </source>
</evidence>
<feature type="transmembrane region" description="Helical" evidence="1">
    <location>
        <begin position="363"/>
        <end position="382"/>
    </location>
</feature>
<sequence>MSSTPLVRPARKARGSRLGELADATPDSRNRVVDFLRAAAILVVVLGHWTVAAVYVDEGGDLPVLHRADLLELATWTHPLTWVVQVMPVFFLVGGYSNALSWRSAAARGTTYGGWLRGRLRRLTIPVLPLMVFWAVVAPVAHALGASGETLRIASRASLVPTWFLAAYVVVVSVAPLTLRLWERWGWATVGAGLALGGLVDFVSIGNDLFLLGFVNYLVVWAAVHQLGYAWLDGDLASTGRRLLLALVGLVGLLLLVRVGPYGVSMVGVGGHGVNNAYPTRVTLGFLGILQAGAVLALEPALARLTARRRVWMATILVNSRIMTVYLWHLTALGIVVAVSLALDGAGLREEPLTSTWWLTRPVWFAVLGSVTAVFVLLLGRFERVPGDDRPAPPALLPLLSMAATCAALGLLADWGIAADDGTVRWYLPLVPVLGAMVFGVLRPPLRR</sequence>
<dbReference type="Proteomes" id="UP001500575">
    <property type="component" value="Unassembled WGS sequence"/>
</dbReference>
<feature type="transmembrane region" description="Helical" evidence="1">
    <location>
        <begin position="244"/>
        <end position="264"/>
    </location>
</feature>
<feature type="transmembrane region" description="Helical" evidence="1">
    <location>
        <begin position="35"/>
        <end position="56"/>
    </location>
</feature>
<feature type="transmembrane region" description="Helical" evidence="1">
    <location>
        <begin position="394"/>
        <end position="418"/>
    </location>
</feature>
<evidence type="ECO:0000256" key="1">
    <source>
        <dbReference type="SAM" id="Phobius"/>
    </source>
</evidence>
<keyword evidence="1" id="KW-0812">Transmembrane</keyword>
<comment type="caution">
    <text evidence="3">The sequence shown here is derived from an EMBL/GenBank/DDBJ whole genome shotgun (WGS) entry which is preliminary data.</text>
</comment>
<name>A0ABN2Y7B2_9ACTN</name>
<feature type="transmembrane region" description="Helical" evidence="1">
    <location>
        <begin position="185"/>
        <end position="203"/>
    </location>
</feature>
<protein>
    <submittedName>
        <fullName evidence="3">Acyltransferase family protein</fullName>
    </submittedName>
</protein>
<organism evidence="3 4">
    <name type="scientific">Nocardioides bigeumensis</name>
    <dbReference type="NCBI Taxonomy" id="433657"/>
    <lineage>
        <taxon>Bacteria</taxon>
        <taxon>Bacillati</taxon>
        <taxon>Actinomycetota</taxon>
        <taxon>Actinomycetes</taxon>
        <taxon>Propionibacteriales</taxon>
        <taxon>Nocardioidaceae</taxon>
        <taxon>Nocardioides</taxon>
    </lineage>
</organism>
<feature type="transmembrane region" description="Helical" evidence="1">
    <location>
        <begin position="324"/>
        <end position="343"/>
    </location>
</feature>
<evidence type="ECO:0000313" key="4">
    <source>
        <dbReference type="Proteomes" id="UP001500575"/>
    </source>
</evidence>
<gene>
    <name evidence="3" type="ORF">GCM10009843_18220</name>
</gene>
<feature type="transmembrane region" description="Helical" evidence="1">
    <location>
        <begin position="123"/>
        <end position="145"/>
    </location>
</feature>
<dbReference type="RefSeq" id="WP_344303387.1">
    <property type="nucleotide sequence ID" value="NZ_BAAAQQ010000011.1"/>
</dbReference>
<evidence type="ECO:0000313" key="3">
    <source>
        <dbReference type="EMBL" id="GAA2122865.1"/>
    </source>
</evidence>
<feature type="domain" description="Acyltransferase 3" evidence="2">
    <location>
        <begin position="33"/>
        <end position="378"/>
    </location>
</feature>
<keyword evidence="4" id="KW-1185">Reference proteome</keyword>
<feature type="transmembrane region" description="Helical" evidence="1">
    <location>
        <begin position="424"/>
        <end position="442"/>
    </location>
</feature>
<dbReference type="GO" id="GO:0016746">
    <property type="term" value="F:acyltransferase activity"/>
    <property type="evidence" value="ECO:0007669"/>
    <property type="project" value="UniProtKB-KW"/>
</dbReference>
<proteinExistence type="predicted"/>